<keyword evidence="10" id="KW-0406">Ion transport</keyword>
<evidence type="ECO:0000256" key="16">
    <source>
        <dbReference type="SAM" id="Phobius"/>
    </source>
</evidence>
<evidence type="ECO:0000259" key="17">
    <source>
        <dbReference type="Pfam" id="PF01794"/>
    </source>
</evidence>
<keyword evidence="5" id="KW-0274">FAD</keyword>
<dbReference type="GO" id="GO:0033215">
    <property type="term" value="P:reductive iron assimilation"/>
    <property type="evidence" value="ECO:0007669"/>
    <property type="project" value="TreeGrafter"/>
</dbReference>
<name>G3AWQ4_CANTC</name>
<feature type="transmembrane region" description="Helical" evidence="16">
    <location>
        <begin position="156"/>
        <end position="177"/>
    </location>
</feature>
<evidence type="ECO:0000256" key="11">
    <source>
        <dbReference type="ARBA" id="ARBA00023136"/>
    </source>
</evidence>
<evidence type="ECO:0000256" key="10">
    <source>
        <dbReference type="ARBA" id="ARBA00023065"/>
    </source>
</evidence>
<keyword evidence="4 16" id="KW-0812">Transmembrane</keyword>
<dbReference type="InterPro" id="IPR013112">
    <property type="entry name" value="FAD-bd_8"/>
</dbReference>
<comment type="function">
    <text evidence="12">Probable cell surface metalloreductase. May be involved in iron or copper homeostasis.</text>
</comment>
<dbReference type="PANTHER" id="PTHR11972:SF198">
    <property type="entry name" value="METALLOREDUCTASE AIM14-RELATED"/>
    <property type="match status" value="1"/>
</dbReference>
<feature type="transmembrane region" description="Helical" evidence="16">
    <location>
        <begin position="31"/>
        <end position="50"/>
    </location>
</feature>
<dbReference type="InterPro" id="IPR039261">
    <property type="entry name" value="FNR_nucleotide-bd"/>
</dbReference>
<accession>G3AWQ4</accession>
<dbReference type="Pfam" id="PF08030">
    <property type="entry name" value="NAD_binding_6"/>
    <property type="match status" value="1"/>
</dbReference>
<keyword evidence="8 16" id="KW-1133">Transmembrane helix</keyword>
<keyword evidence="3" id="KW-0285">Flavoprotein</keyword>
<sequence>MSRLLQRHEGEHHKDSHGHGHNSSHYANIKWGYILLAGSLVYFAVFLAYERRRPKYSKPFKISTHIALWISATVGLCANLFPNIVENSSTLLKRFGRFSYVLTTVDLLLALRPNLLNYVYLVELHKWMSRYVIVLGIVHSVGFLVRWLVMGQLFKVLRLLNLLGVAIFLMFVVLLVLSIKVYRNKYYNTFYVIHNLTLVCYLGLINYHARPGVTWLTMLNLFLVTVQIVFKFNITRIASTSVKNFGSLTLVTFEKPINYPITTPGSHLVLQLSRNWRQWIFPAHPYTIINNNEYLNLVVTNINRFKFDVEHMYTISFPYSSSLSLMEFEGKNVLMVIGGSGISYAISILNFYKTVKINFRLVWVVRDKRDLALIKEFNLNCQVDLYVTGSVSSGDMASELGEQRDGLLHNIEMDEFEVAEDSETPEIMFARGRPQISDFQVPDLLIACGPDSLIYDAQAFATANNVNFLKEFYNY</sequence>
<evidence type="ECO:0000256" key="1">
    <source>
        <dbReference type="ARBA" id="ARBA00004141"/>
    </source>
</evidence>
<feature type="domain" description="FAD-binding 8" evidence="18">
    <location>
        <begin position="246"/>
        <end position="313"/>
    </location>
</feature>
<evidence type="ECO:0000313" key="21">
    <source>
        <dbReference type="Proteomes" id="UP000000707"/>
    </source>
</evidence>
<comment type="similarity">
    <text evidence="13">Belongs to the ferric reductase (FRE) family. AIM14 subfamily.</text>
</comment>
<feature type="domain" description="Ferric oxidoreductase" evidence="17">
    <location>
        <begin position="95"/>
        <end position="204"/>
    </location>
</feature>
<evidence type="ECO:0000256" key="8">
    <source>
        <dbReference type="ARBA" id="ARBA00022989"/>
    </source>
</evidence>
<gene>
    <name evidence="20" type="ORF">CANTEDRAFT_112306</name>
</gene>
<organism evidence="21">
    <name type="scientific">Candida tenuis (strain ATCC 10573 / BCRC 21748 / CBS 615 / JCM 9827 / NBRC 10315 / NRRL Y-1498 / VKM Y-70)</name>
    <name type="common">Yeast</name>
    <name type="synonym">Yamadazyma tenuis</name>
    <dbReference type="NCBI Taxonomy" id="590646"/>
    <lineage>
        <taxon>Eukaryota</taxon>
        <taxon>Fungi</taxon>
        <taxon>Dikarya</taxon>
        <taxon>Ascomycota</taxon>
        <taxon>Saccharomycotina</taxon>
        <taxon>Pichiomycetes</taxon>
        <taxon>Debaryomycetaceae</taxon>
        <taxon>Yamadazyma</taxon>
    </lineage>
</organism>
<evidence type="ECO:0000256" key="14">
    <source>
        <dbReference type="ARBA" id="ARBA00039704"/>
    </source>
</evidence>
<evidence type="ECO:0000259" key="18">
    <source>
        <dbReference type="Pfam" id="PF08022"/>
    </source>
</evidence>
<feature type="transmembrane region" description="Helical" evidence="16">
    <location>
        <begin position="131"/>
        <end position="150"/>
    </location>
</feature>
<evidence type="ECO:0000256" key="5">
    <source>
        <dbReference type="ARBA" id="ARBA00022827"/>
    </source>
</evidence>
<dbReference type="InterPro" id="IPR050369">
    <property type="entry name" value="RBOH/FRE"/>
</dbReference>
<feature type="transmembrane region" description="Helical" evidence="16">
    <location>
        <begin position="97"/>
        <end position="119"/>
    </location>
</feature>
<feature type="transmembrane region" description="Helical" evidence="16">
    <location>
        <begin position="333"/>
        <end position="352"/>
    </location>
</feature>
<dbReference type="SUPFAM" id="SSF52343">
    <property type="entry name" value="Ferredoxin reductase-like, C-terminal NADP-linked domain"/>
    <property type="match status" value="1"/>
</dbReference>
<feature type="region of interest" description="Disordered" evidence="15">
    <location>
        <begin position="1"/>
        <end position="22"/>
    </location>
</feature>
<feature type="transmembrane region" description="Helical" evidence="16">
    <location>
        <begin position="215"/>
        <end position="234"/>
    </location>
</feature>
<dbReference type="AlphaFoldDB" id="G3AWQ4"/>
<dbReference type="InterPro" id="IPR013130">
    <property type="entry name" value="Fe3_Rdtase_TM_dom"/>
</dbReference>
<evidence type="ECO:0000256" key="15">
    <source>
        <dbReference type="SAM" id="MobiDB-lite"/>
    </source>
</evidence>
<comment type="subcellular location">
    <subcellularLocation>
        <location evidence="1">Membrane</location>
        <topology evidence="1">Multi-pass membrane protein</topology>
    </subcellularLocation>
</comment>
<reference evidence="20 21" key="1">
    <citation type="journal article" date="2011" name="Proc. Natl. Acad. Sci. U.S.A.">
        <title>Comparative genomics of xylose-fermenting fungi for enhanced biofuel production.</title>
        <authorList>
            <person name="Wohlbach D.J."/>
            <person name="Kuo A."/>
            <person name="Sato T.K."/>
            <person name="Potts K.M."/>
            <person name="Salamov A.A."/>
            <person name="LaButti K.M."/>
            <person name="Sun H."/>
            <person name="Clum A."/>
            <person name="Pangilinan J.L."/>
            <person name="Lindquist E.A."/>
            <person name="Lucas S."/>
            <person name="Lapidus A."/>
            <person name="Jin M."/>
            <person name="Gunawan C."/>
            <person name="Balan V."/>
            <person name="Dale B.E."/>
            <person name="Jeffries T.W."/>
            <person name="Zinkel R."/>
            <person name="Barry K.W."/>
            <person name="Grigoriev I.V."/>
            <person name="Gasch A.P."/>
        </authorList>
    </citation>
    <scope>NUCLEOTIDE SEQUENCE [LARGE SCALE GENOMIC DNA]</scope>
    <source>
        <strain evidence="20">ATCC 10573</strain>
        <strain evidence="21">ATCC 10573 / BCRC 21748 / CBS 615 / JCM 9827 / NBRC 10315 / NRRL Y-1498 / VKM Y-70</strain>
    </source>
</reference>
<dbReference type="Pfam" id="PF01794">
    <property type="entry name" value="Ferric_reduct"/>
    <property type="match status" value="1"/>
</dbReference>
<dbReference type="SFLD" id="SFLDF00463">
    <property type="entry name" value="AIM14"/>
    <property type="match status" value="1"/>
</dbReference>
<dbReference type="Pfam" id="PF08022">
    <property type="entry name" value="FAD_binding_8"/>
    <property type="match status" value="1"/>
</dbReference>
<evidence type="ECO:0000256" key="6">
    <source>
        <dbReference type="ARBA" id="ARBA00022857"/>
    </source>
</evidence>
<keyword evidence="11 16" id="KW-0472">Membrane</keyword>
<proteinExistence type="inferred from homology"/>
<evidence type="ECO:0000259" key="19">
    <source>
        <dbReference type="Pfam" id="PF08030"/>
    </source>
</evidence>
<dbReference type="HOGENOM" id="CLU_036508_0_0_1"/>
<dbReference type="OrthoDB" id="17725at2759"/>
<keyword evidence="9" id="KW-0560">Oxidoreductase</keyword>
<evidence type="ECO:0000256" key="13">
    <source>
        <dbReference type="ARBA" id="ARBA00038065"/>
    </source>
</evidence>
<evidence type="ECO:0000256" key="12">
    <source>
        <dbReference type="ARBA" id="ARBA00037386"/>
    </source>
</evidence>
<dbReference type="EMBL" id="GL996510">
    <property type="protein sequence ID" value="EGV66835.1"/>
    <property type="molecule type" value="Genomic_DNA"/>
</dbReference>
<keyword evidence="6" id="KW-0521">NADP</keyword>
<feature type="compositionally biased region" description="Basic and acidic residues" evidence="15">
    <location>
        <begin position="1"/>
        <end position="18"/>
    </location>
</feature>
<dbReference type="KEGG" id="cten:18246461"/>
<evidence type="ECO:0000313" key="20">
    <source>
        <dbReference type="EMBL" id="EGV66836.1"/>
    </source>
</evidence>
<feature type="transmembrane region" description="Helical" evidence="16">
    <location>
        <begin position="62"/>
        <end position="85"/>
    </location>
</feature>
<dbReference type="eggNOG" id="KOG0039">
    <property type="taxonomic scope" value="Eukaryota"/>
</dbReference>
<dbReference type="CDD" id="cd06186">
    <property type="entry name" value="NOX_Duox_like_FAD_NADP"/>
    <property type="match status" value="1"/>
</dbReference>
<dbReference type="Gene3D" id="3.40.50.80">
    <property type="entry name" value="Nucleotide-binding domain of ferredoxin-NADP reductase (FNR) module"/>
    <property type="match status" value="1"/>
</dbReference>
<dbReference type="GeneID" id="18246461"/>
<dbReference type="GO" id="GO:0000293">
    <property type="term" value="F:ferric-chelate reductase activity"/>
    <property type="evidence" value="ECO:0007669"/>
    <property type="project" value="TreeGrafter"/>
</dbReference>
<dbReference type="EMBL" id="GL996510">
    <property type="protein sequence ID" value="EGV66836.1"/>
    <property type="molecule type" value="Genomic_DNA"/>
</dbReference>
<dbReference type="Proteomes" id="UP000000707">
    <property type="component" value="Unassembled WGS sequence"/>
</dbReference>
<evidence type="ECO:0000256" key="7">
    <source>
        <dbReference type="ARBA" id="ARBA00022982"/>
    </source>
</evidence>
<keyword evidence="2" id="KW-0813">Transport</keyword>
<feature type="transmembrane region" description="Helical" evidence="16">
    <location>
        <begin position="189"/>
        <end position="209"/>
    </location>
</feature>
<evidence type="ECO:0000256" key="2">
    <source>
        <dbReference type="ARBA" id="ARBA00022448"/>
    </source>
</evidence>
<dbReference type="PANTHER" id="PTHR11972">
    <property type="entry name" value="NADPH OXIDASE"/>
    <property type="match status" value="1"/>
</dbReference>
<protein>
    <recommendedName>
        <fullName evidence="14">Probable metalloreductase AIM14</fullName>
    </recommendedName>
</protein>
<keyword evidence="7" id="KW-0249">Electron transport</keyword>
<dbReference type="GO" id="GO:0005886">
    <property type="term" value="C:plasma membrane"/>
    <property type="evidence" value="ECO:0007669"/>
    <property type="project" value="TreeGrafter"/>
</dbReference>
<dbReference type="InterPro" id="IPR013121">
    <property type="entry name" value="Fe_red_NAD-bd_6"/>
</dbReference>
<keyword evidence="21" id="KW-1185">Reference proteome</keyword>
<evidence type="ECO:0000256" key="3">
    <source>
        <dbReference type="ARBA" id="ARBA00022630"/>
    </source>
</evidence>
<evidence type="ECO:0000256" key="4">
    <source>
        <dbReference type="ARBA" id="ARBA00022692"/>
    </source>
</evidence>
<evidence type="ECO:0000256" key="9">
    <source>
        <dbReference type="ARBA" id="ARBA00023002"/>
    </source>
</evidence>
<feature type="domain" description="Ferric reductase NAD binding" evidence="19">
    <location>
        <begin position="331"/>
        <end position="457"/>
    </location>
</feature>